<feature type="region of interest" description="Disordered" evidence="10">
    <location>
        <begin position="321"/>
        <end position="341"/>
    </location>
</feature>
<evidence type="ECO:0000256" key="8">
    <source>
        <dbReference type="ARBA" id="ARBA00023136"/>
    </source>
</evidence>
<dbReference type="InterPro" id="IPR003593">
    <property type="entry name" value="AAA+_ATPase"/>
</dbReference>
<feature type="region of interest" description="Disordered" evidence="10">
    <location>
        <begin position="218"/>
        <end position="238"/>
    </location>
</feature>
<dbReference type="PANTHER" id="PTHR42798">
    <property type="entry name" value="LIPOPROTEIN-RELEASING SYSTEM ATP-BINDING PROTEIN LOLD"/>
    <property type="match status" value="1"/>
</dbReference>
<evidence type="ECO:0000259" key="12">
    <source>
        <dbReference type="PROSITE" id="PS50893"/>
    </source>
</evidence>
<reference evidence="14" key="1">
    <citation type="submission" date="2018-09" db="EMBL/GenBank/DDBJ databases">
        <title>Draft Genome Sequence of Mediterraneibacter sp. KCTC 15684.</title>
        <authorList>
            <person name="Kim J.S."/>
            <person name="Han K.I."/>
            <person name="Suh M.K."/>
            <person name="Lee K.C."/>
            <person name="Eom M.K."/>
            <person name="Lee J.H."/>
            <person name="Park S.H."/>
            <person name="Kang S.W."/>
            <person name="Park J.E."/>
            <person name="Oh B.S."/>
            <person name="Yu S.Y."/>
            <person name="Choi S.H."/>
            <person name="Lee D.H."/>
            <person name="Yoon H."/>
            <person name="Kim B."/>
            <person name="Yang S.J."/>
            <person name="Lee J.S."/>
        </authorList>
    </citation>
    <scope>NUCLEOTIDE SEQUENCE [LARGE SCALE GENOMIC DNA]</scope>
    <source>
        <strain evidence="14">KCTC 15684</strain>
    </source>
</reference>
<dbReference type="FunFam" id="3.40.50.300:FF:000032">
    <property type="entry name" value="Export ABC transporter ATP-binding protein"/>
    <property type="match status" value="1"/>
</dbReference>
<evidence type="ECO:0000256" key="5">
    <source>
        <dbReference type="ARBA" id="ARBA00022741"/>
    </source>
</evidence>
<evidence type="ECO:0000313" key="14">
    <source>
        <dbReference type="Proteomes" id="UP000265643"/>
    </source>
</evidence>
<dbReference type="EMBL" id="BHGK01000001">
    <property type="protein sequence ID" value="GCA66144.1"/>
    <property type="molecule type" value="Genomic_DNA"/>
</dbReference>
<feature type="transmembrane region" description="Helical" evidence="11">
    <location>
        <begin position="1190"/>
        <end position="1211"/>
    </location>
</feature>
<feature type="compositionally biased region" description="Low complexity" evidence="10">
    <location>
        <begin position="321"/>
        <end position="333"/>
    </location>
</feature>
<dbReference type="InterPro" id="IPR017911">
    <property type="entry name" value="MacB-like_ATP-bd"/>
</dbReference>
<dbReference type="CDD" id="cd03255">
    <property type="entry name" value="ABC_MJ0796_LolCDE_FtsE"/>
    <property type="match status" value="1"/>
</dbReference>
<evidence type="ECO:0000256" key="6">
    <source>
        <dbReference type="ARBA" id="ARBA00022840"/>
    </source>
</evidence>
<organism evidence="13 14">
    <name type="scientific">Mediterraneibacter butyricigenes</name>
    <dbReference type="NCBI Taxonomy" id="2316025"/>
    <lineage>
        <taxon>Bacteria</taxon>
        <taxon>Bacillati</taxon>
        <taxon>Bacillota</taxon>
        <taxon>Clostridia</taxon>
        <taxon>Lachnospirales</taxon>
        <taxon>Lachnospiraceae</taxon>
        <taxon>Mediterraneibacter</taxon>
    </lineage>
</organism>
<dbReference type="Pfam" id="PF00005">
    <property type="entry name" value="ABC_tran"/>
    <property type="match status" value="1"/>
</dbReference>
<keyword evidence="8 11" id="KW-0472">Membrane</keyword>
<comment type="similarity">
    <text evidence="9">Belongs to the ABC transporter superfamily. Macrolide exporter (TC 3.A.1.122) family.</text>
</comment>
<keyword evidence="4 11" id="KW-0812">Transmembrane</keyword>
<keyword evidence="5" id="KW-0547">Nucleotide-binding</keyword>
<comment type="caution">
    <text evidence="13">The sequence shown here is derived from an EMBL/GenBank/DDBJ whole genome shotgun (WGS) entry which is preliminary data.</text>
</comment>
<dbReference type="InterPro" id="IPR017871">
    <property type="entry name" value="ABC_transporter-like_CS"/>
</dbReference>
<proteinExistence type="inferred from homology"/>
<keyword evidence="3" id="KW-1003">Cell membrane</keyword>
<dbReference type="GO" id="GO:0016887">
    <property type="term" value="F:ATP hydrolysis activity"/>
    <property type="evidence" value="ECO:0007669"/>
    <property type="project" value="InterPro"/>
</dbReference>
<feature type="domain" description="ABC transporter" evidence="12">
    <location>
        <begin position="2"/>
        <end position="240"/>
    </location>
</feature>
<evidence type="ECO:0000313" key="13">
    <source>
        <dbReference type="EMBL" id="GCA66144.1"/>
    </source>
</evidence>
<dbReference type="InterPro" id="IPR003439">
    <property type="entry name" value="ABC_transporter-like_ATP-bd"/>
</dbReference>
<evidence type="ECO:0000256" key="7">
    <source>
        <dbReference type="ARBA" id="ARBA00022989"/>
    </source>
</evidence>
<dbReference type="InterPro" id="IPR003838">
    <property type="entry name" value="ABC3_permease_C"/>
</dbReference>
<gene>
    <name evidence="13" type="ORF">KGMB01110_05800</name>
</gene>
<evidence type="ECO:0000256" key="1">
    <source>
        <dbReference type="ARBA" id="ARBA00004429"/>
    </source>
</evidence>
<dbReference type="GO" id="GO:0098796">
    <property type="term" value="C:membrane protein complex"/>
    <property type="evidence" value="ECO:0007669"/>
    <property type="project" value="UniProtKB-ARBA"/>
</dbReference>
<dbReference type="Gene3D" id="3.40.50.300">
    <property type="entry name" value="P-loop containing nucleotide triphosphate hydrolases"/>
    <property type="match status" value="1"/>
</dbReference>
<dbReference type="PROSITE" id="PS50893">
    <property type="entry name" value="ABC_TRANSPORTER_2"/>
    <property type="match status" value="1"/>
</dbReference>
<evidence type="ECO:0000256" key="3">
    <source>
        <dbReference type="ARBA" id="ARBA00022475"/>
    </source>
</evidence>
<dbReference type="AlphaFoldDB" id="A0A391NXQ0"/>
<dbReference type="PROSITE" id="PS00211">
    <property type="entry name" value="ABC_TRANSPORTER_1"/>
    <property type="match status" value="1"/>
</dbReference>
<evidence type="ECO:0000256" key="9">
    <source>
        <dbReference type="ARBA" id="ARBA00038388"/>
    </source>
</evidence>
<evidence type="ECO:0000256" key="10">
    <source>
        <dbReference type="SAM" id="MobiDB-lite"/>
    </source>
</evidence>
<evidence type="ECO:0000256" key="11">
    <source>
        <dbReference type="SAM" id="Phobius"/>
    </source>
</evidence>
<feature type="compositionally biased region" description="Low complexity" evidence="10">
    <location>
        <begin position="398"/>
        <end position="427"/>
    </location>
</feature>
<name>A0A391NXQ0_9FIRM</name>
<dbReference type="SUPFAM" id="SSF52540">
    <property type="entry name" value="P-loop containing nucleoside triphosphate hydrolases"/>
    <property type="match status" value="1"/>
</dbReference>
<keyword evidence="2" id="KW-0813">Transport</keyword>
<feature type="compositionally biased region" description="Polar residues" evidence="10">
    <location>
        <begin position="437"/>
        <end position="446"/>
    </location>
</feature>
<feature type="transmembrane region" description="Helical" evidence="11">
    <location>
        <begin position="266"/>
        <end position="285"/>
    </location>
</feature>
<evidence type="ECO:0000256" key="2">
    <source>
        <dbReference type="ARBA" id="ARBA00022448"/>
    </source>
</evidence>
<dbReference type="GO" id="GO:0005524">
    <property type="term" value="F:ATP binding"/>
    <property type="evidence" value="ECO:0007669"/>
    <property type="project" value="UniProtKB-KW"/>
</dbReference>
<keyword evidence="7 11" id="KW-1133">Transmembrane helix</keyword>
<feature type="transmembrane region" description="Helical" evidence="11">
    <location>
        <begin position="1144"/>
        <end position="1170"/>
    </location>
</feature>
<dbReference type="Proteomes" id="UP000265643">
    <property type="component" value="Unassembled WGS sequence"/>
</dbReference>
<accession>A0A391NXQ0</accession>
<protein>
    <recommendedName>
        <fullName evidence="12">ABC transporter domain-containing protein</fullName>
    </recommendedName>
</protein>
<evidence type="ECO:0000256" key="4">
    <source>
        <dbReference type="ARBA" id="ARBA00022692"/>
    </source>
</evidence>
<dbReference type="InterPro" id="IPR027417">
    <property type="entry name" value="P-loop_NTPase"/>
</dbReference>
<dbReference type="GO" id="GO:0005886">
    <property type="term" value="C:plasma membrane"/>
    <property type="evidence" value="ECO:0007669"/>
    <property type="project" value="UniProtKB-SubCell"/>
</dbReference>
<dbReference type="GO" id="GO:0022857">
    <property type="term" value="F:transmembrane transporter activity"/>
    <property type="evidence" value="ECO:0007669"/>
    <property type="project" value="UniProtKB-ARBA"/>
</dbReference>
<comment type="subcellular location">
    <subcellularLocation>
        <location evidence="1">Cell inner membrane</location>
        <topology evidence="1">Multi-pass membrane protein</topology>
    </subcellularLocation>
</comment>
<dbReference type="SMART" id="SM00382">
    <property type="entry name" value="AAA"/>
    <property type="match status" value="1"/>
</dbReference>
<feature type="region of interest" description="Disordered" evidence="10">
    <location>
        <begin position="398"/>
        <end position="446"/>
    </location>
</feature>
<feature type="transmembrane region" description="Helical" evidence="11">
    <location>
        <begin position="1094"/>
        <end position="1123"/>
    </location>
</feature>
<dbReference type="RefSeq" id="WP_119297505.1">
    <property type="nucleotide sequence ID" value="NZ_BHGK01000001.1"/>
</dbReference>
<dbReference type="Pfam" id="PF02687">
    <property type="entry name" value="FtsX"/>
    <property type="match status" value="1"/>
</dbReference>
<keyword evidence="14" id="KW-1185">Reference proteome</keyword>
<keyword evidence="6" id="KW-0067">ATP-binding</keyword>
<sequence>MLQIQNICKQYTTGKLVQHALDDVSLNLRDNEFVAILGPSGSGKTTLLNIIGGLDRYDSGDLIINGISTKEYKDRDWDSYRNHTIGFVFQSYNLIPHQTILSNVELALTISGVDKSKRRQMAVDALTQVGLGEQIEKRPNQLSGGQMQRVAIARALVNDPDILLADEPTGALDSDTSIQVMDLLKEVAKDRLVVMVTHNPELAEQYATRIVNLRDGKIRSDSDPYEPGKSEILPPRHENMGKSSMSFLTALALSFNNLRTKKARTLLTSFAGSIGIIGIALILALSTGVNNYIQTIEEETLSEYPLQIESTGFDLSSMMVSASGASDSGSNSGKNKDEKKDQVNVLQMVTNMFSTMDSNDLKSLKSYLDDNKAIKKYTKAVEYSYNVAPQIYRMISDSDSATTSGSDSDADSGSESNSESVSESTSNTDKKIRQVHPDTSFQSLGLGSSTGANSMMSSMMSTDVFFQLPEDSALYEKQYDIKAGRWPKKYNECVVVLSSDGSISDFMLYTLGLRDSRELDDMIRQFMNEEPVTTPENLGIYSYDDILNAKFKLIQASDRYQYDAQYQVWRDKSEDSEYMENLVANGEDLNIVGIVAPSEDAKGTFLNMGIYYPASLTKHVVEEAKNSEIVKQQLANRNTNIFTNEPFGSDSEENGFNMDSLFTIDTNALTNSFTFDDQALAGLGNNLDLTNAFQIDDGALDLSGLVNMGQIDLTLPEMPGMDLSSILDGVRIDATPENVAALSKSMLEGYQNYYAGNTAADYAHLTDYFLAYLKTDEAREILKNNLKDILSSNGNVTTSSEQLKNLVADVMSGFQSFASEKGYTDPDHFNDYFQEYLETAQARSVLDRWAGTNFQVADDITITDAQLQKLATELAAGYQDYAARNNYPNPAKMGDYFSEYLQTEDAANRLTEGISKMIDTDALKTQLTAAIQQYMNTVFQQYGATLSTALEAQISSAMQQIMNQLASGMEQVMTQAFSQLGDQLQNAFQIDGSAFANAFSMNMTGDDLAELMLSMNSYQTASYDSNLSKLGYVDFAVPDSINIYPKDFESKEHVVSTLDDYNKKMEKEGKDDQVITYTDMVGTLMSSVTDIIDIISYVLIAFVAISLVVSSIMIGVITYISVLERKKEIGILRAIGASKHNISQVFNAETCIIGLGAGLLGIGISLLLLIPGNALIHHLADNTQVNAVLPVVPAIVLILLSVFLTLLGGLIPAKKAAKSDPVAALRSE</sequence>
<dbReference type="PANTHER" id="PTHR42798:SF6">
    <property type="entry name" value="CELL DIVISION ATP-BINDING PROTEIN FTSE"/>
    <property type="match status" value="1"/>
</dbReference>